<accession>A0A834G2J9</accession>
<evidence type="ECO:0000313" key="2">
    <source>
        <dbReference type="EMBL" id="KAF7123283.1"/>
    </source>
</evidence>
<gene>
    <name evidence="2" type="ORF">RHSIM_Rhsim12G0067500</name>
</gene>
<dbReference type="OrthoDB" id="1274461at2759"/>
<organism evidence="2 3">
    <name type="scientific">Rhododendron simsii</name>
    <name type="common">Sims's rhododendron</name>
    <dbReference type="NCBI Taxonomy" id="118357"/>
    <lineage>
        <taxon>Eukaryota</taxon>
        <taxon>Viridiplantae</taxon>
        <taxon>Streptophyta</taxon>
        <taxon>Embryophyta</taxon>
        <taxon>Tracheophyta</taxon>
        <taxon>Spermatophyta</taxon>
        <taxon>Magnoliopsida</taxon>
        <taxon>eudicotyledons</taxon>
        <taxon>Gunneridae</taxon>
        <taxon>Pentapetalae</taxon>
        <taxon>asterids</taxon>
        <taxon>Ericales</taxon>
        <taxon>Ericaceae</taxon>
        <taxon>Ericoideae</taxon>
        <taxon>Rhodoreae</taxon>
        <taxon>Rhododendron</taxon>
    </lineage>
</organism>
<dbReference type="Pfam" id="PF24758">
    <property type="entry name" value="LRR_At5g56370"/>
    <property type="match status" value="1"/>
</dbReference>
<dbReference type="SUPFAM" id="SSF52047">
    <property type="entry name" value="RNI-like"/>
    <property type="match status" value="1"/>
</dbReference>
<sequence length="301" mass="33542">MCDSTSDIISHVPGNILDKILMCLPLQDAVRTSILSRKWRYAWVKLPQLLYDVVIADDVLSSLISNCPLLEDLTLHTSLRSLEVVGPNLKFVCCVGHFRSICFKNTSRLTNVGIYLDALSKDIFRKQERSSSVMLLESVPGIESLGLDFCYVKGIAASGVPTRLPTTLNNLKDIKLYYICFGERDEVSVLLCLIRSSPNLEKITIEAFPGATSAIPIDLDFSEVHGCLDVSLNQLRKVDMENVSGTKPELEFIKFLLAKSPMLDTMLIKLKSVSVADELRIVKELTRLRRASPQAEMNFGS</sequence>
<dbReference type="PROSITE" id="PS50181">
    <property type="entry name" value="FBOX"/>
    <property type="match status" value="1"/>
</dbReference>
<protein>
    <recommendedName>
        <fullName evidence="1">F-box domain-containing protein</fullName>
    </recommendedName>
</protein>
<dbReference type="Proteomes" id="UP000626092">
    <property type="component" value="Unassembled WGS sequence"/>
</dbReference>
<evidence type="ECO:0000313" key="3">
    <source>
        <dbReference type="Proteomes" id="UP000626092"/>
    </source>
</evidence>
<dbReference type="SUPFAM" id="SSF81383">
    <property type="entry name" value="F-box domain"/>
    <property type="match status" value="1"/>
</dbReference>
<dbReference type="PANTHER" id="PTHR31639:SF237">
    <property type="entry name" value="F-BOX DOMAIN-CONTAINING PROTEIN"/>
    <property type="match status" value="1"/>
</dbReference>
<evidence type="ECO:0000259" key="1">
    <source>
        <dbReference type="PROSITE" id="PS50181"/>
    </source>
</evidence>
<keyword evidence="3" id="KW-1185">Reference proteome</keyword>
<dbReference type="InterPro" id="IPR055411">
    <property type="entry name" value="LRR_FXL15/At3g58940/PEG3-like"/>
</dbReference>
<feature type="domain" description="F-box" evidence="1">
    <location>
        <begin position="6"/>
        <end position="63"/>
    </location>
</feature>
<dbReference type="InterPro" id="IPR036047">
    <property type="entry name" value="F-box-like_dom_sf"/>
</dbReference>
<proteinExistence type="predicted"/>
<dbReference type="PANTHER" id="PTHR31639">
    <property type="entry name" value="F-BOX PROTEIN-LIKE"/>
    <property type="match status" value="1"/>
</dbReference>
<dbReference type="SMART" id="SM00579">
    <property type="entry name" value="FBD"/>
    <property type="match status" value="1"/>
</dbReference>
<dbReference type="InterPro" id="IPR032675">
    <property type="entry name" value="LRR_dom_sf"/>
</dbReference>
<reference evidence="2" key="1">
    <citation type="submission" date="2019-11" db="EMBL/GenBank/DDBJ databases">
        <authorList>
            <person name="Liu Y."/>
            <person name="Hou J."/>
            <person name="Li T.-Q."/>
            <person name="Guan C.-H."/>
            <person name="Wu X."/>
            <person name="Wu H.-Z."/>
            <person name="Ling F."/>
            <person name="Zhang R."/>
            <person name="Shi X.-G."/>
            <person name="Ren J.-P."/>
            <person name="Chen E.-F."/>
            <person name="Sun J.-M."/>
        </authorList>
    </citation>
    <scope>NUCLEOTIDE SEQUENCE</scope>
    <source>
        <strain evidence="2">Adult_tree_wgs_1</strain>
        <tissue evidence="2">Leaves</tissue>
    </source>
</reference>
<dbReference type="EMBL" id="WJXA01000012">
    <property type="protein sequence ID" value="KAF7123283.1"/>
    <property type="molecule type" value="Genomic_DNA"/>
</dbReference>
<name>A0A834G2J9_RHOSS</name>
<dbReference type="AlphaFoldDB" id="A0A834G2J9"/>
<comment type="caution">
    <text evidence="2">The sequence shown here is derived from an EMBL/GenBank/DDBJ whole genome shotgun (WGS) entry which is preliminary data.</text>
</comment>
<dbReference type="InterPro" id="IPR006566">
    <property type="entry name" value="FBD"/>
</dbReference>
<dbReference type="Pfam" id="PF00646">
    <property type="entry name" value="F-box"/>
    <property type="match status" value="1"/>
</dbReference>
<dbReference type="InterPro" id="IPR001810">
    <property type="entry name" value="F-box_dom"/>
</dbReference>
<dbReference type="Gene3D" id="3.80.10.10">
    <property type="entry name" value="Ribonuclease Inhibitor"/>
    <property type="match status" value="1"/>
</dbReference>